<accession>A0A9P6L5I6</accession>
<reference evidence="2" key="2">
    <citation type="submission" date="2020-11" db="EMBL/GenBank/DDBJ databases">
        <authorList>
            <consortium name="DOE Joint Genome Institute"/>
            <person name="Kuo A."/>
            <person name="Miyauchi S."/>
            <person name="Kiss E."/>
            <person name="Drula E."/>
            <person name="Kohler A."/>
            <person name="Sanchez-Garcia M."/>
            <person name="Andreopoulos B."/>
            <person name="Barry K.W."/>
            <person name="Bonito G."/>
            <person name="Buee M."/>
            <person name="Carver A."/>
            <person name="Chen C."/>
            <person name="Cichocki N."/>
            <person name="Clum A."/>
            <person name="Culley D."/>
            <person name="Crous P.W."/>
            <person name="Fauchery L."/>
            <person name="Girlanda M."/>
            <person name="Hayes R."/>
            <person name="Keri Z."/>
            <person name="Labutti K."/>
            <person name="Lipzen A."/>
            <person name="Lombard V."/>
            <person name="Magnuson J."/>
            <person name="Maillard F."/>
            <person name="Morin E."/>
            <person name="Murat C."/>
            <person name="Nolan M."/>
            <person name="Ohm R."/>
            <person name="Pangilinan J."/>
            <person name="Pereira M."/>
            <person name="Perotto S."/>
            <person name="Peter M."/>
            <person name="Riley R."/>
            <person name="Sitrit Y."/>
            <person name="Stielow B."/>
            <person name="Szollosi G."/>
            <person name="Zifcakova L."/>
            <person name="Stursova M."/>
            <person name="Spatafora J.W."/>
            <person name="Tedersoo L."/>
            <person name="Vaario L.-M."/>
            <person name="Yamada A."/>
            <person name="Yan M."/>
            <person name="Wang P."/>
            <person name="Xu J."/>
            <person name="Bruns T."/>
            <person name="Baldrian P."/>
            <person name="Vilgalys R."/>
            <person name="Henrissat B."/>
            <person name="Grigoriev I.V."/>
            <person name="Hibbett D."/>
            <person name="Nagy L.G."/>
            <person name="Martin F.M."/>
        </authorList>
    </citation>
    <scope>NUCLEOTIDE SEQUENCE</scope>
    <source>
        <strain evidence="2">UH-Tt-Lm1</strain>
    </source>
</reference>
<comment type="caution">
    <text evidence="2">The sequence shown here is derived from an EMBL/GenBank/DDBJ whole genome shotgun (WGS) entry which is preliminary data.</text>
</comment>
<feature type="region of interest" description="Disordered" evidence="1">
    <location>
        <begin position="1"/>
        <end position="193"/>
    </location>
</feature>
<evidence type="ECO:0000256" key="1">
    <source>
        <dbReference type="SAM" id="MobiDB-lite"/>
    </source>
</evidence>
<dbReference type="EMBL" id="WIUZ02000010">
    <property type="protein sequence ID" value="KAF9783093.1"/>
    <property type="molecule type" value="Genomic_DNA"/>
</dbReference>
<feature type="compositionally biased region" description="Basic and acidic residues" evidence="1">
    <location>
        <begin position="138"/>
        <end position="149"/>
    </location>
</feature>
<evidence type="ECO:0000313" key="2">
    <source>
        <dbReference type="EMBL" id="KAF9783093.1"/>
    </source>
</evidence>
<dbReference type="Proteomes" id="UP000736335">
    <property type="component" value="Unassembled WGS sequence"/>
</dbReference>
<sequence length="224" mass="23801">MTDRYNDNNSDNIAFDPNSQGQGPAQGQDQGQFDADSNRGDLAASDIRGEGRGPTQGQAQFDPDTRSPYPDSRQGDNPSQANDQSADPDYDRQDPARGRLDDQTRTSGPGGGQEYGHHFHHGQGQKAGDNVPYGGGGRDPRHGGHREQVVGDPQQRFDAGNDGAFTGAGPGPRPDDQEIRGDGNFGGKPPMPERVMGAAEKLVGKATGNAAMYERGQQHKTGGY</sequence>
<feature type="compositionally biased region" description="Basic and acidic residues" evidence="1">
    <location>
        <begin position="89"/>
        <end position="104"/>
    </location>
</feature>
<organism evidence="2 3">
    <name type="scientific">Thelephora terrestris</name>
    <dbReference type="NCBI Taxonomy" id="56493"/>
    <lineage>
        <taxon>Eukaryota</taxon>
        <taxon>Fungi</taxon>
        <taxon>Dikarya</taxon>
        <taxon>Basidiomycota</taxon>
        <taxon>Agaricomycotina</taxon>
        <taxon>Agaricomycetes</taxon>
        <taxon>Thelephorales</taxon>
        <taxon>Thelephoraceae</taxon>
        <taxon>Thelephora</taxon>
    </lineage>
</organism>
<proteinExistence type="predicted"/>
<feature type="compositionally biased region" description="Polar residues" evidence="1">
    <location>
        <begin position="75"/>
        <end position="85"/>
    </location>
</feature>
<keyword evidence="3" id="KW-1185">Reference proteome</keyword>
<protein>
    <submittedName>
        <fullName evidence="2">Uncharacterized protein</fullName>
    </submittedName>
</protein>
<dbReference type="OrthoDB" id="3170343at2759"/>
<gene>
    <name evidence="2" type="ORF">BJ322DRAFT_135153</name>
</gene>
<name>A0A9P6L5I6_9AGAM</name>
<reference evidence="2" key="1">
    <citation type="journal article" date="2020" name="Nat. Commun.">
        <title>Large-scale genome sequencing of mycorrhizal fungi provides insights into the early evolution of symbiotic traits.</title>
        <authorList>
            <person name="Miyauchi S."/>
            <person name="Kiss E."/>
            <person name="Kuo A."/>
            <person name="Drula E."/>
            <person name="Kohler A."/>
            <person name="Sanchez-Garcia M."/>
            <person name="Morin E."/>
            <person name="Andreopoulos B."/>
            <person name="Barry K.W."/>
            <person name="Bonito G."/>
            <person name="Buee M."/>
            <person name="Carver A."/>
            <person name="Chen C."/>
            <person name="Cichocki N."/>
            <person name="Clum A."/>
            <person name="Culley D."/>
            <person name="Crous P.W."/>
            <person name="Fauchery L."/>
            <person name="Girlanda M."/>
            <person name="Hayes R.D."/>
            <person name="Keri Z."/>
            <person name="LaButti K."/>
            <person name="Lipzen A."/>
            <person name="Lombard V."/>
            <person name="Magnuson J."/>
            <person name="Maillard F."/>
            <person name="Murat C."/>
            <person name="Nolan M."/>
            <person name="Ohm R.A."/>
            <person name="Pangilinan J."/>
            <person name="Pereira M.F."/>
            <person name="Perotto S."/>
            <person name="Peter M."/>
            <person name="Pfister S."/>
            <person name="Riley R."/>
            <person name="Sitrit Y."/>
            <person name="Stielow J.B."/>
            <person name="Szollosi G."/>
            <person name="Zifcakova L."/>
            <person name="Stursova M."/>
            <person name="Spatafora J.W."/>
            <person name="Tedersoo L."/>
            <person name="Vaario L.M."/>
            <person name="Yamada A."/>
            <person name="Yan M."/>
            <person name="Wang P."/>
            <person name="Xu J."/>
            <person name="Bruns T."/>
            <person name="Baldrian P."/>
            <person name="Vilgalys R."/>
            <person name="Dunand C."/>
            <person name="Henrissat B."/>
            <person name="Grigoriev I.V."/>
            <person name="Hibbett D."/>
            <person name="Nagy L.G."/>
            <person name="Martin F.M."/>
        </authorList>
    </citation>
    <scope>NUCLEOTIDE SEQUENCE</scope>
    <source>
        <strain evidence="2">UH-Tt-Lm1</strain>
    </source>
</reference>
<dbReference type="AlphaFoldDB" id="A0A9P6L5I6"/>
<evidence type="ECO:0000313" key="3">
    <source>
        <dbReference type="Proteomes" id="UP000736335"/>
    </source>
</evidence>
<feature type="compositionally biased region" description="Low complexity" evidence="1">
    <location>
        <begin position="20"/>
        <end position="32"/>
    </location>
</feature>